<feature type="chain" id="PRO_5024362212" evidence="1">
    <location>
        <begin position="21"/>
        <end position="208"/>
    </location>
</feature>
<dbReference type="RefSeq" id="WP_141816754.1">
    <property type="nucleotide sequence ID" value="NZ_VFPL01000002.1"/>
</dbReference>
<organism evidence="2 3">
    <name type="scientific">Arcticibacter tournemirensis</name>
    <dbReference type="NCBI Taxonomy" id="699437"/>
    <lineage>
        <taxon>Bacteria</taxon>
        <taxon>Pseudomonadati</taxon>
        <taxon>Bacteroidota</taxon>
        <taxon>Sphingobacteriia</taxon>
        <taxon>Sphingobacteriales</taxon>
        <taxon>Sphingobacteriaceae</taxon>
        <taxon>Arcticibacter</taxon>
    </lineage>
</organism>
<dbReference type="AlphaFoldDB" id="A0A5M9HFY1"/>
<evidence type="ECO:0000313" key="2">
    <source>
        <dbReference type="EMBL" id="KAA8485872.1"/>
    </source>
</evidence>
<gene>
    <name evidence="2" type="ORF">F1649_02415</name>
</gene>
<dbReference type="PROSITE" id="PS51257">
    <property type="entry name" value="PROKAR_LIPOPROTEIN"/>
    <property type="match status" value="1"/>
</dbReference>
<comment type="caution">
    <text evidence="2">The sequence shown here is derived from an EMBL/GenBank/DDBJ whole genome shotgun (WGS) entry which is preliminary data.</text>
</comment>
<accession>A0A5M9HFY1</accession>
<evidence type="ECO:0000256" key="1">
    <source>
        <dbReference type="SAM" id="SignalP"/>
    </source>
</evidence>
<keyword evidence="3" id="KW-1185">Reference proteome</keyword>
<sequence>MRPNLYLLFLITLLSFTACKKSDIEHENSFEGSFKAWKNFRESSSNSYRYVVTGGSWTGYSWQTTLTVIRGVVTRRDFRYNAFNDILRPAGGWDAESREKILAAMKVTAAQFAERSGRELEDVLEWSEEEGDLGKNMETPASSLMTLDEVYDKAKNDWLKKRENAKVTFETNNNGLISSCGYAKDGCQDDCFNGITISSIDALLVGID</sequence>
<evidence type="ECO:0000313" key="3">
    <source>
        <dbReference type="Proteomes" id="UP000322918"/>
    </source>
</evidence>
<dbReference type="OrthoDB" id="666398at2"/>
<feature type="signal peptide" evidence="1">
    <location>
        <begin position="1"/>
        <end position="20"/>
    </location>
</feature>
<dbReference type="EMBL" id="VWNE01000003">
    <property type="protein sequence ID" value="KAA8485872.1"/>
    <property type="molecule type" value="Genomic_DNA"/>
</dbReference>
<dbReference type="Proteomes" id="UP000322918">
    <property type="component" value="Unassembled WGS sequence"/>
</dbReference>
<name>A0A5M9HFY1_9SPHI</name>
<proteinExistence type="predicted"/>
<reference evidence="2 3" key="1">
    <citation type="submission" date="2019-09" db="EMBL/GenBank/DDBJ databases">
        <title>Pararcticibacter amylolyticus gen. nov., sp. nov., isolated from a rottenly hemp rope, and reclassification of Pedobacter tournemirensis as Pararcticibacter tournemirensis comb. nov.</title>
        <authorList>
            <person name="Cai Y."/>
        </authorList>
    </citation>
    <scope>NUCLEOTIDE SEQUENCE [LARGE SCALE GENOMIC DNA]</scope>
    <source>
        <strain evidence="2 3">TF5-37.2-LB10</strain>
    </source>
</reference>
<keyword evidence="1" id="KW-0732">Signal</keyword>
<protein>
    <submittedName>
        <fullName evidence="2">Uncharacterized protein</fullName>
    </submittedName>
</protein>